<keyword evidence="2" id="KW-1185">Reference proteome</keyword>
<accession>A0A371DQU6</accession>
<protein>
    <submittedName>
        <fullName evidence="1">Uncharacterized protein</fullName>
    </submittedName>
</protein>
<organism evidence="1 2">
    <name type="scientific">Lentinus brumalis</name>
    <dbReference type="NCBI Taxonomy" id="2498619"/>
    <lineage>
        <taxon>Eukaryota</taxon>
        <taxon>Fungi</taxon>
        <taxon>Dikarya</taxon>
        <taxon>Basidiomycota</taxon>
        <taxon>Agaricomycotina</taxon>
        <taxon>Agaricomycetes</taxon>
        <taxon>Polyporales</taxon>
        <taxon>Polyporaceae</taxon>
        <taxon>Lentinus</taxon>
    </lineage>
</organism>
<name>A0A371DQU6_9APHY</name>
<sequence length="294" mass="32214">MCSLRYFEPSTGMSGARSEAFQRAASGGGGLGQREVQSGSGCSHGWCDRSPKTGWCICLPVVDTLRSTIYFRALRHSNRLRSVRSSHSPQHAVTLARLPSLPHRLQPDPATSLSAHTRVAIIARMSVNPEAHLSAQRTHSRLVRPSPLKTRRLPPGCMYSTALRQPLSSQTTHCPAPTGGNEWPFVESLILGCPPTSSPDESDVSDGTATGCTHARTLGRCPMSQCRSQFCLDPYAPLCVMRPLLQPRSREASCDIRRHQLHAARAREQTKNGVTALPTILVPNVLLLYSPWRH</sequence>
<gene>
    <name evidence="1" type="ORF">OH76DRAFT_850025</name>
</gene>
<proteinExistence type="predicted"/>
<dbReference type="AlphaFoldDB" id="A0A371DQU6"/>
<evidence type="ECO:0000313" key="1">
    <source>
        <dbReference type="EMBL" id="RDX54923.1"/>
    </source>
</evidence>
<reference evidence="1 2" key="1">
    <citation type="journal article" date="2018" name="Biotechnol. Biofuels">
        <title>Integrative visual omics of the white-rot fungus Polyporus brumalis exposes the biotechnological potential of its oxidative enzymes for delignifying raw plant biomass.</title>
        <authorList>
            <person name="Miyauchi S."/>
            <person name="Rancon A."/>
            <person name="Drula E."/>
            <person name="Hage H."/>
            <person name="Chaduli D."/>
            <person name="Favel A."/>
            <person name="Grisel S."/>
            <person name="Henrissat B."/>
            <person name="Herpoel-Gimbert I."/>
            <person name="Ruiz-Duenas F.J."/>
            <person name="Chevret D."/>
            <person name="Hainaut M."/>
            <person name="Lin J."/>
            <person name="Wang M."/>
            <person name="Pangilinan J."/>
            <person name="Lipzen A."/>
            <person name="Lesage-Meessen L."/>
            <person name="Navarro D."/>
            <person name="Riley R."/>
            <person name="Grigoriev I.V."/>
            <person name="Zhou S."/>
            <person name="Raouche S."/>
            <person name="Rosso M.N."/>
        </authorList>
    </citation>
    <scope>NUCLEOTIDE SEQUENCE [LARGE SCALE GENOMIC DNA]</scope>
    <source>
        <strain evidence="1 2">BRFM 1820</strain>
    </source>
</reference>
<dbReference type="EMBL" id="KZ857383">
    <property type="protein sequence ID" value="RDX54923.1"/>
    <property type="molecule type" value="Genomic_DNA"/>
</dbReference>
<evidence type="ECO:0000313" key="2">
    <source>
        <dbReference type="Proteomes" id="UP000256964"/>
    </source>
</evidence>
<dbReference type="Proteomes" id="UP000256964">
    <property type="component" value="Unassembled WGS sequence"/>
</dbReference>